<accession>A0A6H1ZTC2</accession>
<proteinExistence type="predicted"/>
<gene>
    <name evidence="2" type="ORF">MM415A01725_0008</name>
    <name evidence="1" type="ORF">TM448A01764_0011</name>
</gene>
<protein>
    <submittedName>
        <fullName evidence="1">Uncharacterized protein</fullName>
    </submittedName>
</protein>
<evidence type="ECO:0000313" key="1">
    <source>
        <dbReference type="EMBL" id="QJA50450.1"/>
    </source>
</evidence>
<dbReference type="AlphaFoldDB" id="A0A6H1ZTC2"/>
<name>A0A6H1ZTC2_9ZZZZ</name>
<dbReference type="EMBL" id="MT142178">
    <property type="protein sequence ID" value="QJA75666.1"/>
    <property type="molecule type" value="Genomic_DNA"/>
</dbReference>
<dbReference type="EMBL" id="MT144196">
    <property type="protein sequence ID" value="QJA50450.1"/>
    <property type="molecule type" value="Genomic_DNA"/>
</dbReference>
<evidence type="ECO:0000313" key="2">
    <source>
        <dbReference type="EMBL" id="QJA75666.1"/>
    </source>
</evidence>
<sequence length="215" mass="25572">MMKGILFKPDMIKAIAEGRKTVTRRRIDIDPLGWELSGFNEGGLLDFGVVHFWRKDYNSQGLTLKPKYKVGEVVYIKEAHRYIQNDGDPYDFGIQYKLDSQVKWWRDNGNLMDYPINEKWRSPLFLKEIFARYFLKIVGVKAGRVQEIAWYDIPKEGIQDDTWSIGRNRFVKKTPERLISDFKHLWDSINKDYPFESNPWDFRYEFELTPSVEIS</sequence>
<organism evidence="1">
    <name type="scientific">viral metagenome</name>
    <dbReference type="NCBI Taxonomy" id="1070528"/>
    <lineage>
        <taxon>unclassified sequences</taxon>
        <taxon>metagenomes</taxon>
        <taxon>organismal metagenomes</taxon>
    </lineage>
</organism>
<reference evidence="1" key="1">
    <citation type="submission" date="2020-03" db="EMBL/GenBank/DDBJ databases">
        <title>The deep terrestrial virosphere.</title>
        <authorList>
            <person name="Holmfeldt K."/>
            <person name="Nilsson E."/>
            <person name="Simone D."/>
            <person name="Lopez-Fernandez M."/>
            <person name="Wu X."/>
            <person name="de Brujin I."/>
            <person name="Lundin D."/>
            <person name="Andersson A."/>
            <person name="Bertilsson S."/>
            <person name="Dopson M."/>
        </authorList>
    </citation>
    <scope>NUCLEOTIDE SEQUENCE</scope>
    <source>
        <strain evidence="2">MM415A01725</strain>
        <strain evidence="1">TM448A01764</strain>
    </source>
</reference>